<accession>A0A7L4ZZV7</accession>
<sequence>MRLDLEKAFINRYVVKEKRQRYLGFVESDKHRGKFLGMLYHGQDLDISLLQELKGNYQVCLDMILAAAKSIRGGIGAYCISVNPLLDGKTLTTMEEIIPLVSSEEGFVLIFGDLEAVYYEGEAPYNQYLSI</sequence>
<gene>
    <name evidence="1" type="ORF">F0P96_20195</name>
</gene>
<name>A0A7L4ZZV7_9BACT</name>
<dbReference type="Proteomes" id="UP000326380">
    <property type="component" value="Unassembled WGS sequence"/>
</dbReference>
<dbReference type="EMBL" id="VTWU01000010">
    <property type="protein sequence ID" value="KAA9325325.1"/>
    <property type="molecule type" value="Genomic_DNA"/>
</dbReference>
<organism evidence="1 2">
    <name type="scientific">Hymenobacter busanensis</name>
    <dbReference type="NCBI Taxonomy" id="2607656"/>
    <lineage>
        <taxon>Bacteria</taxon>
        <taxon>Pseudomonadati</taxon>
        <taxon>Bacteroidota</taxon>
        <taxon>Cytophagia</taxon>
        <taxon>Cytophagales</taxon>
        <taxon>Hymenobacteraceae</taxon>
        <taxon>Hymenobacter</taxon>
    </lineage>
</organism>
<keyword evidence="2" id="KW-1185">Reference proteome</keyword>
<reference evidence="1 2" key="1">
    <citation type="submission" date="2019-09" db="EMBL/GenBank/DDBJ databases">
        <title>Genome sequence of Hymenobacter sp. M3.</title>
        <authorList>
            <person name="Srinivasan S."/>
        </authorList>
    </citation>
    <scope>NUCLEOTIDE SEQUENCE [LARGE SCALE GENOMIC DNA]</scope>
    <source>
        <strain evidence="1 2">M3</strain>
    </source>
</reference>
<proteinExistence type="predicted"/>
<dbReference type="RefSeq" id="WP_151080808.1">
    <property type="nucleotide sequence ID" value="NZ_CP047647.1"/>
</dbReference>
<comment type="caution">
    <text evidence="1">The sequence shown here is derived from an EMBL/GenBank/DDBJ whole genome shotgun (WGS) entry which is preliminary data.</text>
</comment>
<dbReference type="AlphaFoldDB" id="A0A7L4ZZV7"/>
<evidence type="ECO:0000313" key="1">
    <source>
        <dbReference type="EMBL" id="KAA9325325.1"/>
    </source>
</evidence>
<evidence type="ECO:0000313" key="2">
    <source>
        <dbReference type="Proteomes" id="UP000326380"/>
    </source>
</evidence>
<protein>
    <submittedName>
        <fullName evidence="1">Uncharacterized protein</fullName>
    </submittedName>
</protein>